<sequence>MSVLNITVSGAGCGLMSAVDCGEHKVHVDYPVSQGGSGKGPNPMETVLSALVGCEQMTAMRVCQMMKIPVANIEWSATMKLNMETAMGGCPAGQSCEAVHVTAKVTGEGVTQEQVETLAEKTHGMCPVASLFRHLPDCEFTHEWTLA</sequence>
<organism evidence="1 2">
    <name type="scientific">Kipferlia bialata</name>
    <dbReference type="NCBI Taxonomy" id="797122"/>
    <lineage>
        <taxon>Eukaryota</taxon>
        <taxon>Metamonada</taxon>
        <taxon>Carpediemonas-like organisms</taxon>
        <taxon>Kipferlia</taxon>
    </lineage>
</organism>
<dbReference type="PANTHER" id="PTHR35368:SF1">
    <property type="entry name" value="HYDROPEROXIDE REDUCTASE"/>
    <property type="match status" value="1"/>
</dbReference>
<keyword evidence="2" id="KW-1185">Reference proteome</keyword>
<dbReference type="SUPFAM" id="SSF82784">
    <property type="entry name" value="OsmC-like"/>
    <property type="match status" value="1"/>
</dbReference>
<dbReference type="Gene3D" id="3.30.300.20">
    <property type="match status" value="1"/>
</dbReference>
<dbReference type="PANTHER" id="PTHR35368">
    <property type="entry name" value="HYDROPEROXIDE REDUCTASE"/>
    <property type="match status" value="1"/>
</dbReference>
<evidence type="ECO:0000313" key="1">
    <source>
        <dbReference type="EMBL" id="GCA62375.1"/>
    </source>
</evidence>
<dbReference type="AlphaFoldDB" id="A0A391NKG9"/>
<dbReference type="Pfam" id="PF02566">
    <property type="entry name" value="OsmC"/>
    <property type="match status" value="1"/>
</dbReference>
<evidence type="ECO:0000313" key="2">
    <source>
        <dbReference type="Proteomes" id="UP000265618"/>
    </source>
</evidence>
<protein>
    <submittedName>
        <fullName evidence="1">OsmC/Ohr family protein</fullName>
    </submittedName>
</protein>
<proteinExistence type="predicted"/>
<dbReference type="InterPro" id="IPR052924">
    <property type="entry name" value="OsmC/Ohr_hydroprdx_reductase"/>
</dbReference>
<dbReference type="InterPro" id="IPR003718">
    <property type="entry name" value="OsmC/Ohr_fam"/>
</dbReference>
<accession>A0A391NKG9</accession>
<dbReference type="InterPro" id="IPR036102">
    <property type="entry name" value="OsmC/Ohrsf"/>
</dbReference>
<reference evidence="1 2" key="1">
    <citation type="journal article" date="2018" name="PLoS ONE">
        <title>The draft genome of Kipferlia bialata reveals reductive genome evolution in fornicate parasites.</title>
        <authorList>
            <person name="Tanifuji G."/>
            <person name="Takabayashi S."/>
            <person name="Kume K."/>
            <person name="Takagi M."/>
            <person name="Nakayama T."/>
            <person name="Kamikawa R."/>
            <person name="Inagaki Y."/>
            <person name="Hashimoto T."/>
        </authorList>
    </citation>
    <scope>NUCLEOTIDE SEQUENCE [LARGE SCALE GENOMIC DNA]</scope>
    <source>
        <strain evidence="1">NY0173</strain>
    </source>
</reference>
<name>A0A391NKG9_9EUKA</name>
<dbReference type="OrthoDB" id="434184at2759"/>
<comment type="caution">
    <text evidence="1">The sequence shown here is derived from an EMBL/GenBank/DDBJ whole genome shotgun (WGS) entry which is preliminary data.</text>
</comment>
<dbReference type="InterPro" id="IPR015946">
    <property type="entry name" value="KH_dom-like_a/b"/>
</dbReference>
<dbReference type="Proteomes" id="UP000265618">
    <property type="component" value="Unassembled WGS sequence"/>
</dbReference>
<dbReference type="EMBL" id="BDIP01000564">
    <property type="protein sequence ID" value="GCA62375.1"/>
    <property type="molecule type" value="Genomic_DNA"/>
</dbReference>
<gene>
    <name evidence="1" type="ORF">KIPB_003088</name>
</gene>